<evidence type="ECO:0000313" key="2">
    <source>
        <dbReference type="EMBL" id="DAE06443.1"/>
    </source>
</evidence>
<feature type="compositionally biased region" description="Polar residues" evidence="1">
    <location>
        <begin position="120"/>
        <end position="130"/>
    </location>
</feature>
<feature type="compositionally biased region" description="Basic and acidic residues" evidence="1">
    <location>
        <begin position="106"/>
        <end position="119"/>
    </location>
</feature>
<evidence type="ECO:0000256" key="1">
    <source>
        <dbReference type="SAM" id="MobiDB-lite"/>
    </source>
</evidence>
<dbReference type="EMBL" id="BK015437">
    <property type="protein sequence ID" value="DAE06443.1"/>
    <property type="molecule type" value="Genomic_DNA"/>
</dbReference>
<name>A0A8S5PIZ0_9CAUD</name>
<accession>A0A8S5PIZ0</accession>
<feature type="region of interest" description="Disordered" evidence="1">
    <location>
        <begin position="106"/>
        <end position="130"/>
    </location>
</feature>
<sequence>MHETENKIFRLYALSVTPENVEHAVQQKFSRILPDYILIYTDGDAPERSVEVTQEHLYRLTKEDQGWIMECAGYLLMERLEKEKPAVAKRLSDMIDALGAALAEEREKLSRNEGEKTDGNTDSGTEQSPV</sequence>
<protein>
    <submittedName>
        <fullName evidence="2">Uncharacterized protein</fullName>
    </submittedName>
</protein>
<proteinExistence type="predicted"/>
<reference evidence="2" key="1">
    <citation type="journal article" date="2021" name="Proc. Natl. Acad. Sci. U.S.A.">
        <title>A Catalog of Tens of Thousands of Viruses from Human Metagenomes Reveals Hidden Associations with Chronic Diseases.</title>
        <authorList>
            <person name="Tisza M.J."/>
            <person name="Buck C.B."/>
        </authorList>
    </citation>
    <scope>NUCLEOTIDE SEQUENCE</scope>
    <source>
        <strain evidence="2">Ctb8j11</strain>
    </source>
</reference>
<organism evidence="2">
    <name type="scientific">Siphoviridae sp. ctb8j11</name>
    <dbReference type="NCBI Taxonomy" id="2825564"/>
    <lineage>
        <taxon>Viruses</taxon>
        <taxon>Duplodnaviria</taxon>
        <taxon>Heunggongvirae</taxon>
        <taxon>Uroviricota</taxon>
        <taxon>Caudoviricetes</taxon>
    </lineage>
</organism>